<keyword evidence="2" id="KW-0963">Cytoplasm</keyword>
<dbReference type="GO" id="GO:0035556">
    <property type="term" value="P:intracellular signal transduction"/>
    <property type="evidence" value="ECO:0007669"/>
    <property type="project" value="InterPro"/>
</dbReference>
<dbReference type="CDD" id="cd23767">
    <property type="entry name" value="IQCD"/>
    <property type="match status" value="5"/>
</dbReference>
<accession>A0AAE0TJH1</accession>
<dbReference type="GO" id="GO:0007051">
    <property type="term" value="P:spindle organization"/>
    <property type="evidence" value="ECO:0007669"/>
    <property type="project" value="TreeGrafter"/>
</dbReference>
<dbReference type="InterPro" id="IPR000048">
    <property type="entry name" value="IQ_motif_EF-hand-BS"/>
</dbReference>
<dbReference type="PROSITE" id="PS50096">
    <property type="entry name" value="IQ"/>
    <property type="match status" value="6"/>
</dbReference>
<dbReference type="PROSITE" id="PS50309">
    <property type="entry name" value="DC"/>
    <property type="match status" value="1"/>
</dbReference>
<reference evidence="7" key="2">
    <citation type="journal article" date="2021" name="Genome Biol. Evol.">
        <title>Developing a high-quality reference genome for a parasitic bivalve with doubly uniparental inheritance (Bivalvia: Unionida).</title>
        <authorList>
            <person name="Smith C.H."/>
        </authorList>
    </citation>
    <scope>NUCLEOTIDE SEQUENCE</scope>
    <source>
        <strain evidence="7">CHS0354</strain>
        <tissue evidence="7">Mantle</tissue>
    </source>
</reference>
<feature type="compositionally biased region" description="Polar residues" evidence="5">
    <location>
        <begin position="386"/>
        <end position="397"/>
    </location>
</feature>
<evidence type="ECO:0000256" key="5">
    <source>
        <dbReference type="SAM" id="MobiDB-lite"/>
    </source>
</evidence>
<feature type="compositionally biased region" description="Basic and acidic residues" evidence="5">
    <location>
        <begin position="617"/>
        <end position="628"/>
    </location>
</feature>
<dbReference type="PANTHER" id="PTHR22706">
    <property type="entry name" value="ASSEMBLY FACTOR FOR SPINDLE MICROTUBULES"/>
    <property type="match status" value="1"/>
</dbReference>
<feature type="region of interest" description="Disordered" evidence="5">
    <location>
        <begin position="246"/>
        <end position="645"/>
    </location>
</feature>
<reference evidence="7" key="1">
    <citation type="journal article" date="2021" name="Genome Biol. Evol.">
        <title>A High-Quality Reference Genome for a Parasitic Bivalve with Doubly Uniparental Inheritance (Bivalvia: Unionida).</title>
        <authorList>
            <person name="Smith C.H."/>
        </authorList>
    </citation>
    <scope>NUCLEOTIDE SEQUENCE</scope>
    <source>
        <strain evidence="7">CHS0354</strain>
    </source>
</reference>
<gene>
    <name evidence="7" type="ORF">CHS0354_016462</name>
</gene>
<sequence>MSAEMDDAYQAGYLRGYQKAFKVKLYRNNDTFFPPKEITIQQKHMNFDKFLTLCTDSVKPVFGAVRNIYTPMGRHRITKVDELKDGEAYVVAGNEKFRRHPYSEISSTRPRPVKPKQFDFSNGAIWDREGYAYVQPVVHNDQLRLVSGRARKENENKHAIRIRAYANGDDLTSGCTVCIDRKLHDIDMIKDILAMKLNIRAERIFRLDGTEILDSAGFEPDMRVVCVPRYEEYRGEKFNRFYGEIRPNLTTSPRPTFPAKYSVLPPIRGGGESRSTKNGGGSPEHSVNSTTRNKRGMAPNSNHATKPKQKRTPETGKRIDYDKDEGGVYKAKNPRNETVGAKQDERIKGGNSKGYNNDNFKPKKTDPSHNKQAANKLNDDWDDPNAKNSQFRSSTPSPRKEDTSKTKNKGNLKKEEEAATKIQAHFKGYKARQEYQVIKTEQKQQQRQQQQQQKQKQEDDQRKQSQKNKKPSMDENIAATKIQAGFRGYKTRKEINEKKQVRDEKSNKERDETGREENLAATHIQAGYRGYKTRKEIKAQKASMSKTDTKKDSKKKMSDEEAATKIQAGYRGHKVRQNLKNSKSSTHARPKVTEPKQGMDEQKAATRIQAGFRGYKTRKDMKTKKADQEPSPNRLQGKKYGEREEKAAVQIQAGYRGYKARKEYKNSKDCNKLAQSYTRDSIKQAEDILRMQT</sequence>
<dbReference type="SMART" id="SM00015">
    <property type="entry name" value="IQ"/>
    <property type="match status" value="6"/>
</dbReference>
<proteinExistence type="predicted"/>
<comment type="caution">
    <text evidence="7">The sequence shown here is derived from an EMBL/GenBank/DDBJ whole genome shotgun (WGS) entry which is preliminary data.</text>
</comment>
<dbReference type="PANTHER" id="PTHR22706:SF1">
    <property type="entry name" value="ASSEMBLY FACTOR FOR SPINDLE MICROTUBULES"/>
    <property type="match status" value="1"/>
</dbReference>
<evidence type="ECO:0000256" key="3">
    <source>
        <dbReference type="ARBA" id="ARBA00022737"/>
    </source>
</evidence>
<evidence type="ECO:0000256" key="1">
    <source>
        <dbReference type="ARBA" id="ARBA00004496"/>
    </source>
</evidence>
<dbReference type="Gene3D" id="1.20.5.190">
    <property type="match status" value="4"/>
</dbReference>
<feature type="compositionally biased region" description="Basic and acidic residues" evidence="5">
    <location>
        <begin position="591"/>
        <end position="604"/>
    </location>
</feature>
<dbReference type="EMBL" id="JAEAOA010001017">
    <property type="protein sequence ID" value="KAK3611526.1"/>
    <property type="molecule type" value="Genomic_DNA"/>
</dbReference>
<feature type="compositionally biased region" description="Basic and acidic residues" evidence="5">
    <location>
        <begin position="547"/>
        <end position="563"/>
    </location>
</feature>
<dbReference type="Pfam" id="PF00612">
    <property type="entry name" value="IQ"/>
    <property type="match status" value="6"/>
</dbReference>
<dbReference type="SMART" id="SM00537">
    <property type="entry name" value="DCX"/>
    <property type="match status" value="1"/>
</dbReference>
<feature type="compositionally biased region" description="Basic and acidic residues" evidence="5">
    <location>
        <begin position="491"/>
        <end position="518"/>
    </location>
</feature>
<name>A0AAE0TJH1_9BIVA</name>
<reference evidence="7" key="3">
    <citation type="submission" date="2023-05" db="EMBL/GenBank/DDBJ databases">
        <authorList>
            <person name="Smith C.H."/>
        </authorList>
    </citation>
    <scope>NUCLEOTIDE SEQUENCE</scope>
    <source>
        <strain evidence="7">CHS0354</strain>
        <tissue evidence="7">Mantle</tissue>
    </source>
</reference>
<dbReference type="Proteomes" id="UP001195483">
    <property type="component" value="Unassembled WGS sequence"/>
</dbReference>
<dbReference type="InterPro" id="IPR036572">
    <property type="entry name" value="Doublecortin_dom_sf"/>
</dbReference>
<dbReference type="InterPro" id="IPR003533">
    <property type="entry name" value="Doublecortin_dom"/>
</dbReference>
<feature type="compositionally biased region" description="Basic and acidic residues" evidence="5">
    <location>
        <begin position="360"/>
        <end position="369"/>
    </location>
</feature>
<dbReference type="GO" id="GO:0000278">
    <property type="term" value="P:mitotic cell cycle"/>
    <property type="evidence" value="ECO:0007669"/>
    <property type="project" value="TreeGrafter"/>
</dbReference>
<dbReference type="GO" id="GO:0005737">
    <property type="term" value="C:cytoplasm"/>
    <property type="evidence" value="ECO:0007669"/>
    <property type="project" value="UniProtKB-SubCell"/>
</dbReference>
<dbReference type="GO" id="GO:0005516">
    <property type="term" value="F:calmodulin binding"/>
    <property type="evidence" value="ECO:0007669"/>
    <property type="project" value="UniProtKB-KW"/>
</dbReference>
<evidence type="ECO:0000256" key="2">
    <source>
        <dbReference type="ARBA" id="ARBA00022490"/>
    </source>
</evidence>
<keyword evidence="3" id="KW-0677">Repeat</keyword>
<evidence type="ECO:0000259" key="6">
    <source>
        <dbReference type="PROSITE" id="PS50309"/>
    </source>
</evidence>
<evidence type="ECO:0000313" key="7">
    <source>
        <dbReference type="EMBL" id="KAK3611526.1"/>
    </source>
</evidence>
<dbReference type="Pfam" id="PF03607">
    <property type="entry name" value="DCX"/>
    <property type="match status" value="1"/>
</dbReference>
<feature type="compositionally biased region" description="Polar residues" evidence="5">
    <location>
        <begin position="578"/>
        <end position="587"/>
    </location>
</feature>
<dbReference type="SUPFAM" id="SSF52540">
    <property type="entry name" value="P-loop containing nucleoside triphosphate hydrolases"/>
    <property type="match status" value="1"/>
</dbReference>
<dbReference type="InterPro" id="IPR027417">
    <property type="entry name" value="P-loop_NTPase"/>
</dbReference>
<comment type="subcellular location">
    <subcellularLocation>
        <location evidence="1">Cytoplasm</location>
    </subcellularLocation>
</comment>
<dbReference type="AlphaFoldDB" id="A0AAE0TJH1"/>
<feature type="domain" description="Doublecortin" evidence="6">
    <location>
        <begin position="21"/>
        <end position="103"/>
    </location>
</feature>
<keyword evidence="8" id="KW-1185">Reference proteome</keyword>
<feature type="compositionally biased region" description="Low complexity" evidence="5">
    <location>
        <begin position="443"/>
        <end position="454"/>
    </location>
</feature>
<dbReference type="GO" id="GO:0051295">
    <property type="term" value="P:establishment of meiotic spindle localization"/>
    <property type="evidence" value="ECO:0007669"/>
    <property type="project" value="TreeGrafter"/>
</dbReference>
<dbReference type="Gene3D" id="3.10.20.230">
    <property type="entry name" value="Doublecortin domain"/>
    <property type="match status" value="2"/>
</dbReference>
<dbReference type="GO" id="GO:0000922">
    <property type="term" value="C:spindle pole"/>
    <property type="evidence" value="ECO:0007669"/>
    <property type="project" value="TreeGrafter"/>
</dbReference>
<dbReference type="InterPro" id="IPR051185">
    <property type="entry name" value="ASPM"/>
</dbReference>
<feature type="compositionally biased region" description="Basic and acidic residues" evidence="5">
    <location>
        <begin position="311"/>
        <end position="327"/>
    </location>
</feature>
<feature type="compositionally biased region" description="Gly residues" evidence="5">
    <location>
        <begin position="268"/>
        <end position="282"/>
    </location>
</feature>
<organism evidence="7 8">
    <name type="scientific">Potamilus streckersoni</name>
    <dbReference type="NCBI Taxonomy" id="2493646"/>
    <lineage>
        <taxon>Eukaryota</taxon>
        <taxon>Metazoa</taxon>
        <taxon>Spiralia</taxon>
        <taxon>Lophotrochozoa</taxon>
        <taxon>Mollusca</taxon>
        <taxon>Bivalvia</taxon>
        <taxon>Autobranchia</taxon>
        <taxon>Heteroconchia</taxon>
        <taxon>Palaeoheterodonta</taxon>
        <taxon>Unionida</taxon>
        <taxon>Unionoidea</taxon>
        <taxon>Unionidae</taxon>
        <taxon>Ambleminae</taxon>
        <taxon>Lampsilini</taxon>
        <taxon>Potamilus</taxon>
    </lineage>
</organism>
<keyword evidence="4" id="KW-0112">Calmodulin-binding</keyword>
<evidence type="ECO:0000313" key="8">
    <source>
        <dbReference type="Proteomes" id="UP001195483"/>
    </source>
</evidence>
<dbReference type="SUPFAM" id="SSF89837">
    <property type="entry name" value="Doublecortin (DC)"/>
    <property type="match status" value="2"/>
</dbReference>
<evidence type="ECO:0000256" key="4">
    <source>
        <dbReference type="ARBA" id="ARBA00022860"/>
    </source>
</evidence>
<protein>
    <recommendedName>
        <fullName evidence="6">Doublecortin domain-containing protein</fullName>
    </recommendedName>
</protein>